<organism evidence="2 3">
    <name type="scientific">Aphanomyces astaci</name>
    <name type="common">Crayfish plague agent</name>
    <dbReference type="NCBI Taxonomy" id="112090"/>
    <lineage>
        <taxon>Eukaryota</taxon>
        <taxon>Sar</taxon>
        <taxon>Stramenopiles</taxon>
        <taxon>Oomycota</taxon>
        <taxon>Saprolegniomycetes</taxon>
        <taxon>Saprolegniales</taxon>
        <taxon>Verrucalvaceae</taxon>
        <taxon>Aphanomyces</taxon>
    </lineage>
</organism>
<protein>
    <recommendedName>
        <fullName evidence="4">PH domain-containing protein</fullName>
    </recommendedName>
</protein>
<proteinExistence type="predicted"/>
<dbReference type="VEuPathDB" id="FungiDB:H257_04252"/>
<dbReference type="Proteomes" id="UP000284702">
    <property type="component" value="Unassembled WGS sequence"/>
</dbReference>
<feature type="compositionally biased region" description="Basic and acidic residues" evidence="1">
    <location>
        <begin position="236"/>
        <end position="246"/>
    </location>
</feature>
<feature type="compositionally biased region" description="Low complexity" evidence="1">
    <location>
        <begin position="192"/>
        <end position="209"/>
    </location>
</feature>
<evidence type="ECO:0000313" key="3">
    <source>
        <dbReference type="Proteomes" id="UP000284702"/>
    </source>
</evidence>
<dbReference type="AlphaFoldDB" id="A0A425DPN4"/>
<evidence type="ECO:0000256" key="1">
    <source>
        <dbReference type="SAM" id="MobiDB-lite"/>
    </source>
</evidence>
<dbReference type="EMBL" id="MZMZ02000222">
    <property type="protein sequence ID" value="RQM31145.1"/>
    <property type="molecule type" value="Genomic_DNA"/>
</dbReference>
<evidence type="ECO:0000313" key="2">
    <source>
        <dbReference type="EMBL" id="RQM31145.1"/>
    </source>
</evidence>
<reference evidence="2" key="1">
    <citation type="submission" date="2018-07" db="EMBL/GenBank/DDBJ databases">
        <title>Annotation of Aphanomyces astaci genome assembly.</title>
        <authorList>
            <person name="Studholme D.J."/>
        </authorList>
    </citation>
    <scope>NUCLEOTIDE SEQUENCE [LARGE SCALE GENOMIC DNA]</scope>
    <source>
        <strain evidence="2">Pc</strain>
    </source>
</reference>
<evidence type="ECO:0008006" key="4">
    <source>
        <dbReference type="Google" id="ProtNLM"/>
    </source>
</evidence>
<gene>
    <name evidence="2" type="ORF">B5M09_005198</name>
</gene>
<feature type="region of interest" description="Disordered" evidence="1">
    <location>
        <begin position="188"/>
        <end position="253"/>
    </location>
</feature>
<accession>A0A425DPN4</accession>
<feature type="region of interest" description="Disordered" evidence="1">
    <location>
        <begin position="1"/>
        <end position="50"/>
    </location>
</feature>
<comment type="caution">
    <text evidence="2">The sequence shown here is derived from an EMBL/GenBank/DDBJ whole genome shotgun (WGS) entry which is preliminary data.</text>
</comment>
<sequence length="403" mass="43394">MGNTCMPAKYSKGRLPKASHTDDDDSFTRDKPMISTTFSDPAAPNPADATINSFKDYSPSRPLSIRGTTPSATVADAIRSLRDSADLKTLSSLVAVTHQPARSRKYSLLSSDVPVLPHPSSRVSKASPDAAVLSTSQRSLSPVVCVTRTTHATSHANIRDIQASSHDTIRQTKDNLDLLRQIQAMHDEAGRSSHAPSSSSTGSQSRKTSIASDTNAPRDHRLRRISGDSGIPLLSDRGEEATEGHKPSLCYSSPRSSCPVIDMPNDSFALSPAQSARSSQSFSMSPRPHSYNYAVRPTALSLESIRFTRTSGGDMRDTAFSFGGDYRDTRTSMASDSGLRTKGSCGHGVVTKVNQYFTFTVSFEDDTSVLGFTSEGEAHEWNDMMQEIAGNSSLHVPVDVAAE</sequence>
<keyword evidence="3" id="KW-1185">Reference proteome</keyword>
<name>A0A425DPN4_APHAT</name>